<proteinExistence type="predicted"/>
<dbReference type="PATRIC" id="fig|540747.5.peg.4982"/>
<dbReference type="SUPFAM" id="SSF51735">
    <property type="entry name" value="NAD(P)-binding Rossmann-fold domains"/>
    <property type="match status" value="1"/>
</dbReference>
<keyword evidence="1" id="KW-0560">Oxidoreductase</keyword>
<dbReference type="EMBL" id="CP031598">
    <property type="protein sequence ID" value="QEW27247.1"/>
    <property type="molecule type" value="Genomic_DNA"/>
</dbReference>
<evidence type="ECO:0000259" key="2">
    <source>
        <dbReference type="Pfam" id="PF01370"/>
    </source>
</evidence>
<evidence type="ECO:0000256" key="1">
    <source>
        <dbReference type="ARBA" id="ARBA00023002"/>
    </source>
</evidence>
<evidence type="ECO:0000313" key="3">
    <source>
        <dbReference type="EMBL" id="KRS17938.1"/>
    </source>
</evidence>
<sequence>MPEIPVDTTAPVLVTGATGYVAGWLVRDLLDAGVTVHAAIRNPDDPAKTAPLQAMADAAPGTIRFFRADLLQDGAYAEAMKGCRIVFHTASPFSTSVKDPQRELVDPAVKGTRNVLEEASRTPSVQRVVLTSSCAAIYADATDCARASGGKLSEDDWNTTASLDYQPYSYSKTEAERTAWDIAEAQSQWRLVTVNPSLVLGPASHGTPTSESFSIIKRMGDGSFRSGVPRLGIGVVDARDVAQAHIAAGFLPDVQGRYIVSAHDTDLLTVAQALHATYGDRYPIPSKPLPKWLVWLVGPFRGLSRRFVANNVDVPWHIDNSKGKRELGLTYRPLDVTVREMFAQMIEAGTFPET</sequence>
<dbReference type="Pfam" id="PF01370">
    <property type="entry name" value="Epimerase"/>
    <property type="match status" value="1"/>
</dbReference>
<dbReference type="STRING" id="540747.SAMN04488031_101286"/>
<dbReference type="GO" id="GO:0016616">
    <property type="term" value="F:oxidoreductase activity, acting on the CH-OH group of donors, NAD or NADP as acceptor"/>
    <property type="evidence" value="ECO:0007669"/>
    <property type="project" value="TreeGrafter"/>
</dbReference>
<dbReference type="Proteomes" id="UP000325785">
    <property type="component" value="Chromosome"/>
</dbReference>
<name>A0A0T5P9E9_9RHOB</name>
<dbReference type="FunFam" id="3.40.50.720:FF:000336">
    <property type="entry name" value="Aldehyde reductase"/>
    <property type="match status" value="1"/>
</dbReference>
<organism evidence="3 5">
    <name type="scientific">Roseovarius indicus</name>
    <dbReference type="NCBI Taxonomy" id="540747"/>
    <lineage>
        <taxon>Bacteria</taxon>
        <taxon>Pseudomonadati</taxon>
        <taxon>Pseudomonadota</taxon>
        <taxon>Alphaproteobacteria</taxon>
        <taxon>Rhodobacterales</taxon>
        <taxon>Roseobacteraceae</taxon>
        <taxon>Roseovarius</taxon>
    </lineage>
</organism>
<dbReference type="OrthoDB" id="9778052at2"/>
<evidence type="ECO:0000313" key="5">
    <source>
        <dbReference type="Proteomes" id="UP000051401"/>
    </source>
</evidence>
<dbReference type="RefSeq" id="WP_057815936.1">
    <property type="nucleotide sequence ID" value="NZ_CP031598.1"/>
</dbReference>
<reference evidence="4 6" key="2">
    <citation type="submission" date="2018-08" db="EMBL/GenBank/DDBJ databases">
        <title>Genetic Globetrotter - A new plasmid hitch-hiking vast phylogenetic and geographic distances.</title>
        <authorList>
            <person name="Vollmers J."/>
            <person name="Petersen J."/>
        </authorList>
    </citation>
    <scope>NUCLEOTIDE SEQUENCE [LARGE SCALE GENOMIC DNA]</scope>
    <source>
        <strain evidence="4 6">DSM 26383</strain>
    </source>
</reference>
<keyword evidence="5" id="KW-1185">Reference proteome</keyword>
<evidence type="ECO:0000313" key="4">
    <source>
        <dbReference type="EMBL" id="QEW27247.1"/>
    </source>
</evidence>
<reference evidence="3 5" key="1">
    <citation type="submission" date="2015-04" db="EMBL/GenBank/DDBJ databases">
        <title>The draft genome sequence of Roseovarius indicus B108T.</title>
        <authorList>
            <person name="Li G."/>
            <person name="Lai Q."/>
            <person name="Shao Z."/>
            <person name="Yan P."/>
        </authorList>
    </citation>
    <scope>NUCLEOTIDE SEQUENCE [LARGE SCALE GENOMIC DNA]</scope>
    <source>
        <strain evidence="3 5">B108</strain>
    </source>
</reference>
<dbReference type="AlphaFoldDB" id="A0A0T5P9E9"/>
<dbReference type="InterPro" id="IPR050425">
    <property type="entry name" value="NAD(P)_dehydrat-like"/>
</dbReference>
<dbReference type="KEGG" id="rid:RIdsm_03059"/>
<feature type="domain" description="NAD-dependent epimerase/dehydratase" evidence="2">
    <location>
        <begin position="12"/>
        <end position="248"/>
    </location>
</feature>
<dbReference type="Gene3D" id="3.40.50.720">
    <property type="entry name" value="NAD(P)-binding Rossmann-like Domain"/>
    <property type="match status" value="1"/>
</dbReference>
<dbReference type="Proteomes" id="UP000051401">
    <property type="component" value="Unassembled WGS sequence"/>
</dbReference>
<dbReference type="InterPro" id="IPR036291">
    <property type="entry name" value="NAD(P)-bd_dom_sf"/>
</dbReference>
<dbReference type="InterPro" id="IPR001509">
    <property type="entry name" value="Epimerase_deHydtase"/>
</dbReference>
<accession>A0A0T5P9E9</accession>
<dbReference type="EMBL" id="LAXI01000005">
    <property type="protein sequence ID" value="KRS17938.1"/>
    <property type="molecule type" value="Genomic_DNA"/>
</dbReference>
<dbReference type="PANTHER" id="PTHR10366:SF812">
    <property type="entry name" value="VPS9 DOMAIN-CONTAINING PROTEIN"/>
    <property type="match status" value="1"/>
</dbReference>
<dbReference type="PANTHER" id="PTHR10366">
    <property type="entry name" value="NAD DEPENDENT EPIMERASE/DEHYDRATASE"/>
    <property type="match status" value="1"/>
</dbReference>
<evidence type="ECO:0000313" key="6">
    <source>
        <dbReference type="Proteomes" id="UP000325785"/>
    </source>
</evidence>
<protein>
    <submittedName>
        <fullName evidence="3">Diaminohydroxyphosphoribosylaminopyrimidine deaminase</fullName>
    </submittedName>
    <submittedName>
        <fullName evidence="4">Short chain dehydrogenase</fullName>
    </submittedName>
</protein>
<gene>
    <name evidence="4" type="ORF">RIdsm_03059</name>
    <name evidence="3" type="ORF">XM52_10280</name>
</gene>